<dbReference type="RefSeq" id="WP_086037895.1">
    <property type="nucleotide sequence ID" value="NZ_CP021058.1"/>
</dbReference>
<feature type="domain" description="Hemerythrin-like" evidence="1">
    <location>
        <begin position="17"/>
        <end position="153"/>
    </location>
</feature>
<accession>A0A855GM22</accession>
<reference evidence="2 3" key="1">
    <citation type="submission" date="2017-12" db="EMBL/GenBank/DDBJ databases">
        <title>Genomics of Macrococcus caseolyticus.</title>
        <authorList>
            <person name="MacFadyen A.C."/>
            <person name="Paterson G.K."/>
        </authorList>
    </citation>
    <scope>NUCLEOTIDE SEQUENCE [LARGE SCALE GENOMIC DNA]</scope>
    <source>
        <strain evidence="2 3">5788_EF188</strain>
    </source>
</reference>
<dbReference type="EMBL" id="PIXC01000003">
    <property type="protein sequence ID" value="PKE27034.1"/>
    <property type="molecule type" value="Genomic_DNA"/>
</dbReference>
<name>A0A855GM22_9STAP</name>
<sequence>MIGRVDMQQFQTKMKALRILENEHMLIRSLMHEWFSEMQIIKTCAPLARFEHVNNIRKLITAFIPVLMKHQEKESRFFFPILGSYIGTDQGPIITIEAEHDEMMQYFNHFLEVTKVMNYEVEDIPLIMQDLNEGYEICMVHMYKEENVLFPMAEKVFKIKDEDLLLEVVNTKIL</sequence>
<evidence type="ECO:0000259" key="1">
    <source>
        <dbReference type="Pfam" id="PF01814"/>
    </source>
</evidence>
<organism evidence="2 3">
    <name type="scientific">Macrococcoides caseolyticum</name>
    <dbReference type="NCBI Taxonomy" id="69966"/>
    <lineage>
        <taxon>Bacteria</taxon>
        <taxon>Bacillati</taxon>
        <taxon>Bacillota</taxon>
        <taxon>Bacilli</taxon>
        <taxon>Bacillales</taxon>
        <taxon>Staphylococcaceae</taxon>
        <taxon>Macrococcoides</taxon>
    </lineage>
</organism>
<dbReference type="InterPro" id="IPR012312">
    <property type="entry name" value="Hemerythrin-like"/>
</dbReference>
<dbReference type="Gene3D" id="1.20.120.520">
    <property type="entry name" value="nmb1532 protein domain like"/>
    <property type="match status" value="1"/>
</dbReference>
<comment type="caution">
    <text evidence="2">The sequence shown here is derived from an EMBL/GenBank/DDBJ whole genome shotgun (WGS) entry which is preliminary data.</text>
</comment>
<evidence type="ECO:0000313" key="2">
    <source>
        <dbReference type="EMBL" id="PKE27034.1"/>
    </source>
</evidence>
<dbReference type="AlphaFoldDB" id="A0A855GM22"/>
<evidence type="ECO:0000313" key="3">
    <source>
        <dbReference type="Proteomes" id="UP000233482"/>
    </source>
</evidence>
<dbReference type="Proteomes" id="UP000233482">
    <property type="component" value="Unassembled WGS sequence"/>
</dbReference>
<proteinExistence type="predicted"/>
<gene>
    <name evidence="2" type="ORF">CW686_02345</name>
</gene>
<protein>
    <recommendedName>
        <fullName evidence="1">Hemerythrin-like domain-containing protein</fullName>
    </recommendedName>
</protein>
<dbReference type="Pfam" id="PF01814">
    <property type="entry name" value="Hemerythrin"/>
    <property type="match status" value="1"/>
</dbReference>
<dbReference type="GeneID" id="61130558"/>